<evidence type="ECO:0000259" key="1">
    <source>
        <dbReference type="SMART" id="SM00382"/>
    </source>
</evidence>
<dbReference type="AlphaFoldDB" id="A0A0A2G6Y9"/>
<name>A0A0A2G6Y9_9PORP</name>
<evidence type="ECO:0000313" key="2">
    <source>
        <dbReference type="EMBL" id="KGN98202.1"/>
    </source>
</evidence>
<dbReference type="InterPro" id="IPR018163">
    <property type="entry name" value="Thr/Ala-tRNA-synth_IIc_edit"/>
</dbReference>
<feature type="domain" description="AAA+ ATPase" evidence="1">
    <location>
        <begin position="288"/>
        <end position="448"/>
    </location>
</feature>
<dbReference type="CDD" id="cd02028">
    <property type="entry name" value="UMPK_like"/>
    <property type="match status" value="1"/>
</dbReference>
<dbReference type="SUPFAM" id="SSF55186">
    <property type="entry name" value="ThrRS/AlaRS common domain"/>
    <property type="match status" value="1"/>
</dbReference>
<dbReference type="InterPro" id="IPR027417">
    <property type="entry name" value="P-loop_NTPase"/>
</dbReference>
<dbReference type="SMART" id="SM00382">
    <property type="entry name" value="AAA"/>
    <property type="match status" value="1"/>
</dbReference>
<sequence length="554" mass="63482">MNTILVTYTNLGREELVPQGISLLELAERLEKELGFRPINCRVNNNTLSLTDRIYEPSTLHFVDITDASGMRTYVRTLSFIVSKAIADTLPGSKFFVEHSLANGYYCSIKRKDPVTDKELALLRNRIDEIIKADIPFVPQTIPSERAIELFRSIGEYDKADLIETVRLPYTTYLELEGYPDTYYGSLAPSTSYIYLYGLERHLEGFLLRVPNSKNPSELFPITTQPKMREVIKEQEQLLAMLNIEHIGSLNKAIRRNEIADIIHVSEAMQEKGIAKIAQEIANRYSSGVRVIMISGPSSSGKTTFTKRLCTQLRTCYLKPHMLSMDDYFVDRDKTPLDENGEYDFESLYALDLELFNKDLLSLLEGKKVETPTFDFKTGQRVFSGNHLMLKEGDVLLIEGIHALNPDLLPSFPQKALFRVYVSALTTIGLDAHNRVPTTDNRLLRRMVRDYRYRGYSAIETLRRWSSVRKGEDKWVFPFQENADAMFNSAMVYELAALRSFAEPLLLEVPPMVPEYSEAQRLLRFLRMINHIQINKLPGTSLLREFLGGSSFRY</sequence>
<dbReference type="OrthoDB" id="9764644at2"/>
<comment type="caution">
    <text evidence="2">The sequence shown here is derived from an EMBL/GenBank/DDBJ whole genome shotgun (WGS) entry which is preliminary data.</text>
</comment>
<dbReference type="Pfam" id="PF00485">
    <property type="entry name" value="PRK"/>
    <property type="match status" value="1"/>
</dbReference>
<keyword evidence="3" id="KW-1185">Reference proteome</keyword>
<dbReference type="GO" id="GO:0005524">
    <property type="term" value="F:ATP binding"/>
    <property type="evidence" value="ECO:0007669"/>
    <property type="project" value="InterPro"/>
</dbReference>
<protein>
    <submittedName>
        <fullName evidence="2">ATPase AAA</fullName>
    </submittedName>
</protein>
<dbReference type="SUPFAM" id="SSF52540">
    <property type="entry name" value="P-loop containing nucleoside triphosphate hydrolases"/>
    <property type="match status" value="1"/>
</dbReference>
<dbReference type="Gene3D" id="3.40.50.300">
    <property type="entry name" value="P-loop containing nucleotide triphosphate hydrolases"/>
    <property type="match status" value="1"/>
</dbReference>
<evidence type="ECO:0000313" key="3">
    <source>
        <dbReference type="Proteomes" id="UP000030134"/>
    </source>
</evidence>
<dbReference type="Proteomes" id="UP000030134">
    <property type="component" value="Unassembled WGS sequence"/>
</dbReference>
<dbReference type="InterPro" id="IPR006083">
    <property type="entry name" value="PRK/URK"/>
</dbReference>
<dbReference type="InterPro" id="IPR003593">
    <property type="entry name" value="AAA+_ATPase"/>
</dbReference>
<proteinExistence type="predicted"/>
<dbReference type="GO" id="GO:0016301">
    <property type="term" value="F:kinase activity"/>
    <property type="evidence" value="ECO:0007669"/>
    <property type="project" value="InterPro"/>
</dbReference>
<organism evidence="2 3">
    <name type="scientific">Porphyromonas gingivicanis</name>
    <dbReference type="NCBI Taxonomy" id="266762"/>
    <lineage>
        <taxon>Bacteria</taxon>
        <taxon>Pseudomonadati</taxon>
        <taxon>Bacteroidota</taxon>
        <taxon>Bacteroidia</taxon>
        <taxon>Bacteroidales</taxon>
        <taxon>Porphyromonadaceae</taxon>
        <taxon>Porphyromonas</taxon>
    </lineage>
</organism>
<dbReference type="PANTHER" id="PTHR10285">
    <property type="entry name" value="URIDINE KINASE"/>
    <property type="match status" value="1"/>
</dbReference>
<dbReference type="eggNOG" id="COG0572">
    <property type="taxonomic scope" value="Bacteria"/>
</dbReference>
<reference evidence="2 3" key="1">
    <citation type="submission" date="2014-08" db="EMBL/GenBank/DDBJ databases">
        <title>Porphyromonas gingivicanis strain:COT-022_OH1391 Genome sequencing.</title>
        <authorList>
            <person name="Wallis C."/>
            <person name="Deusch O."/>
            <person name="O'Flynn C."/>
            <person name="Davis I."/>
            <person name="Jospin G."/>
            <person name="Darling A.E."/>
            <person name="Coil D.A."/>
            <person name="Alexiev A."/>
            <person name="Horsfall A."/>
            <person name="Kirkwood N."/>
            <person name="Harris S."/>
            <person name="Eisen J.A."/>
        </authorList>
    </citation>
    <scope>NUCLEOTIDE SEQUENCE [LARGE SCALE GENOMIC DNA]</scope>
    <source>
        <strain evidence="3">COT-022 OH1391</strain>
    </source>
</reference>
<dbReference type="RefSeq" id="WP_036884071.1">
    <property type="nucleotide sequence ID" value="NZ_JQZW01000008.1"/>
</dbReference>
<dbReference type="eggNOG" id="COG0441">
    <property type="taxonomic scope" value="Bacteria"/>
</dbReference>
<gene>
    <name evidence="2" type="ORF">HQ36_04670</name>
</gene>
<dbReference type="Gene3D" id="3.30.980.10">
    <property type="entry name" value="Threonyl-trna Synthetase, Chain A, domain 2"/>
    <property type="match status" value="1"/>
</dbReference>
<dbReference type="EMBL" id="JQZW01000008">
    <property type="protein sequence ID" value="KGN98202.1"/>
    <property type="molecule type" value="Genomic_DNA"/>
</dbReference>
<accession>A0A0A2G6Y9</accession>
<dbReference type="STRING" id="266762.HQ36_04670"/>